<comment type="caution">
    <text evidence="2">The sequence shown here is derived from an EMBL/GenBank/DDBJ whole genome shotgun (WGS) entry which is preliminary data.</text>
</comment>
<dbReference type="AlphaFoldDB" id="A0A1J5Q3Z0"/>
<dbReference type="GO" id="GO:0005835">
    <property type="term" value="C:fatty acid synthase complex"/>
    <property type="evidence" value="ECO:0007669"/>
    <property type="project" value="InterPro"/>
</dbReference>
<dbReference type="SUPFAM" id="SSF54637">
    <property type="entry name" value="Thioesterase/thiol ester dehydrase-isomerase"/>
    <property type="match status" value="1"/>
</dbReference>
<dbReference type="InterPro" id="IPR002539">
    <property type="entry name" value="MaoC-like_dom"/>
</dbReference>
<keyword evidence="2" id="KW-0456">Lyase</keyword>
<dbReference type="CDD" id="cd03449">
    <property type="entry name" value="R_hydratase"/>
    <property type="match status" value="1"/>
</dbReference>
<dbReference type="EMBL" id="MLJW01001402">
    <property type="protein sequence ID" value="OIQ78425.1"/>
    <property type="molecule type" value="Genomic_DNA"/>
</dbReference>
<accession>A0A1J5Q3Z0</accession>
<evidence type="ECO:0000259" key="1">
    <source>
        <dbReference type="Pfam" id="PF01575"/>
    </source>
</evidence>
<feature type="domain" description="MaoC-like" evidence="1">
    <location>
        <begin position="23"/>
        <end position="120"/>
    </location>
</feature>
<dbReference type="InterPro" id="IPR050965">
    <property type="entry name" value="UPF0336/Enoyl-CoA_hydratase"/>
</dbReference>
<dbReference type="InterPro" id="IPR003965">
    <property type="entry name" value="Fatty_acid_synthase"/>
</dbReference>
<dbReference type="Gene3D" id="3.10.129.10">
    <property type="entry name" value="Hotdog Thioesterase"/>
    <property type="match status" value="1"/>
</dbReference>
<evidence type="ECO:0000313" key="2">
    <source>
        <dbReference type="EMBL" id="OIQ78425.1"/>
    </source>
</evidence>
<dbReference type="GO" id="GO:0018812">
    <property type="term" value="F:3-hydroxyacyl-CoA dehydratase activity"/>
    <property type="evidence" value="ECO:0007669"/>
    <property type="project" value="UniProtKB-EC"/>
</dbReference>
<dbReference type="GO" id="GO:0004312">
    <property type="term" value="F:fatty acid synthase activity"/>
    <property type="evidence" value="ECO:0007669"/>
    <property type="project" value="InterPro"/>
</dbReference>
<proteinExistence type="predicted"/>
<dbReference type="PANTHER" id="PTHR43437:SF3">
    <property type="entry name" value="HYDROXYACYL-THIOESTER DEHYDRATASE TYPE 2, MITOCHONDRIAL"/>
    <property type="match status" value="1"/>
</dbReference>
<sequence>MTVAAATSWRKLPSFSNFQIGRKHTIARTFTESEVDAFGYLSGDLNPLHMDDEFASHSPFGRRVVHGLLTAAVVSRVHTELTGPGFACVGQELRFLKPVFIGDRITVEVTIVGKKEAKRILIMDTIVRKQRGEAVLSGLSAFKHLRLK</sequence>
<dbReference type="PANTHER" id="PTHR43437">
    <property type="entry name" value="HYDROXYACYL-THIOESTER DEHYDRATASE TYPE 2, MITOCHONDRIAL-RELATED"/>
    <property type="match status" value="1"/>
</dbReference>
<reference evidence="2" key="1">
    <citation type="submission" date="2016-10" db="EMBL/GenBank/DDBJ databases">
        <title>Sequence of Gallionella enrichment culture.</title>
        <authorList>
            <person name="Poehlein A."/>
            <person name="Muehling M."/>
            <person name="Daniel R."/>
        </authorList>
    </citation>
    <scope>NUCLEOTIDE SEQUENCE</scope>
</reference>
<name>A0A1J5Q3Z0_9ZZZZ</name>
<dbReference type="InterPro" id="IPR029069">
    <property type="entry name" value="HotDog_dom_sf"/>
</dbReference>
<dbReference type="PRINTS" id="PR01483">
    <property type="entry name" value="FASYNTHASE"/>
</dbReference>
<protein>
    <submittedName>
        <fullName evidence="2">(R)-specific enoyl-CoA hydratase</fullName>
        <ecNumber evidence="2">4.2.1.119</ecNumber>
    </submittedName>
</protein>
<dbReference type="GO" id="GO:0019171">
    <property type="term" value="F:(3R)-hydroxyacyl-[acyl-carrier-protein] dehydratase activity"/>
    <property type="evidence" value="ECO:0007669"/>
    <property type="project" value="TreeGrafter"/>
</dbReference>
<dbReference type="Pfam" id="PF01575">
    <property type="entry name" value="MaoC_dehydratas"/>
    <property type="match status" value="1"/>
</dbReference>
<organism evidence="2">
    <name type="scientific">mine drainage metagenome</name>
    <dbReference type="NCBI Taxonomy" id="410659"/>
    <lineage>
        <taxon>unclassified sequences</taxon>
        <taxon>metagenomes</taxon>
        <taxon>ecological metagenomes</taxon>
    </lineage>
</organism>
<dbReference type="GO" id="GO:0006633">
    <property type="term" value="P:fatty acid biosynthetic process"/>
    <property type="evidence" value="ECO:0007669"/>
    <property type="project" value="InterPro"/>
</dbReference>
<dbReference type="EC" id="4.2.1.119" evidence="2"/>
<gene>
    <name evidence="2" type="primary">phaJ_2</name>
    <name evidence="2" type="ORF">GALL_398720</name>
</gene>